<name>A0A0G0UIQ9_9BACT</name>
<dbReference type="InterPro" id="IPR058441">
    <property type="entry name" value="DUF8128"/>
</dbReference>
<evidence type="ECO:0000256" key="1">
    <source>
        <dbReference type="SAM" id="Phobius"/>
    </source>
</evidence>
<reference evidence="3 4" key="1">
    <citation type="journal article" date="2015" name="Nature">
        <title>rRNA introns, odd ribosomes, and small enigmatic genomes across a large radiation of phyla.</title>
        <authorList>
            <person name="Brown C.T."/>
            <person name="Hug L.A."/>
            <person name="Thomas B.C."/>
            <person name="Sharon I."/>
            <person name="Castelle C.J."/>
            <person name="Singh A."/>
            <person name="Wilkins M.J."/>
            <person name="Williams K.H."/>
            <person name="Banfield J.F."/>
        </authorList>
    </citation>
    <scope>NUCLEOTIDE SEQUENCE [LARGE SCALE GENOMIC DNA]</scope>
</reference>
<organism evidence="3 4">
    <name type="scientific">Candidatus Wolfebacteria bacterium GW2011_GWB1_41_12</name>
    <dbReference type="NCBI Taxonomy" id="1619006"/>
    <lineage>
        <taxon>Bacteria</taxon>
        <taxon>Candidatus Wolfeibacteriota</taxon>
    </lineage>
</organism>
<dbReference type="Pfam" id="PF26449">
    <property type="entry name" value="DUF8128"/>
    <property type="match status" value="1"/>
</dbReference>
<accession>A0A0G0UIQ9</accession>
<evidence type="ECO:0000259" key="2">
    <source>
        <dbReference type="Pfam" id="PF26449"/>
    </source>
</evidence>
<dbReference type="EMBL" id="LCAK01000004">
    <property type="protein sequence ID" value="KKR88679.1"/>
    <property type="molecule type" value="Genomic_DNA"/>
</dbReference>
<proteinExistence type="predicted"/>
<dbReference type="Proteomes" id="UP000033918">
    <property type="component" value="Unassembled WGS sequence"/>
</dbReference>
<evidence type="ECO:0000313" key="4">
    <source>
        <dbReference type="Proteomes" id="UP000033918"/>
    </source>
</evidence>
<keyword evidence="1" id="KW-0812">Transmembrane</keyword>
<evidence type="ECO:0000313" key="3">
    <source>
        <dbReference type="EMBL" id="KKR88679.1"/>
    </source>
</evidence>
<sequence>MLVTDFLGPVWDILGNVFLTMFSYWWAIAPVILFLVVFDMFKDYKKSIYLSNLKWIMLELKLPRESKRSPLAMEQIFAALHSAPGGVRKKWVEGFWKGKVGDWFSLELVSMGGEIHFFIRTLEAHRNLVESSIYAQFPEAEIYLADDYMAAYPDTLPDDKTDIAVGEFTLEKPDAYPIRTYVDFEEKNPGKDEYQRIDPLASLVEGMSLLGPGECLALQILIQSKKGEDWVKDSQKVIDKLTGKKEEVKKNIFNVFFDFIDSLFGAGGKDDKKADEFSSMKLTPGKLEALKAIERNITKLGFKSTLRMVYISPVETFNKSRPAVISGTLKQFSSLSLNGFKKISADFDWVFKKSREYNHKVELYKGYKKRKFLDKSYVLNTEELASIFHIPDVGVKTATLPRIEAKKGEAPADLPI</sequence>
<keyword evidence="1" id="KW-1133">Transmembrane helix</keyword>
<keyword evidence="1" id="KW-0472">Membrane</keyword>
<comment type="caution">
    <text evidence="3">The sequence shown here is derived from an EMBL/GenBank/DDBJ whole genome shotgun (WGS) entry which is preliminary data.</text>
</comment>
<dbReference type="AlphaFoldDB" id="A0A0G0UIQ9"/>
<feature type="domain" description="DUF8128" evidence="2">
    <location>
        <begin position="66"/>
        <end position="398"/>
    </location>
</feature>
<protein>
    <recommendedName>
        <fullName evidence="2">DUF8128 domain-containing protein</fullName>
    </recommendedName>
</protein>
<gene>
    <name evidence="3" type="ORF">UU38_C0004G0041</name>
</gene>
<feature type="transmembrane region" description="Helical" evidence="1">
    <location>
        <begin position="24"/>
        <end position="41"/>
    </location>
</feature>